<evidence type="ECO:0000313" key="2">
    <source>
        <dbReference type="EMBL" id="KAA1279554.1"/>
    </source>
</evidence>
<organism evidence="2 3">
    <name type="scientific">Citrobacter pasteurii</name>
    <dbReference type="NCBI Taxonomy" id="1563222"/>
    <lineage>
        <taxon>Bacteria</taxon>
        <taxon>Pseudomonadati</taxon>
        <taxon>Pseudomonadota</taxon>
        <taxon>Gammaproteobacteria</taxon>
        <taxon>Enterobacterales</taxon>
        <taxon>Enterobacteriaceae</taxon>
        <taxon>Citrobacter</taxon>
    </lineage>
</organism>
<reference evidence="2 3" key="1">
    <citation type="submission" date="2018-08" db="EMBL/GenBank/DDBJ databases">
        <title>Complete genomic analysis of a Citrobacter pasteurii isolated from cockles (Cerastoderma edule) containing a new chromosomic qnrB allele.</title>
        <authorList>
            <person name="Rodrigues A."/>
            <person name="Baptista T."/>
            <person name="Quesada A."/>
            <person name="Campos M.J."/>
        </authorList>
    </citation>
    <scope>NUCLEOTIDE SEQUENCE [LARGE SCALE GENOMIC DNA]</scope>
    <source>
        <strain evidence="2 3">BA18</strain>
    </source>
</reference>
<sequence>MVKEQPGLLDLVAQNTWVFSLASIVLVFIGWAVTYNNSAKLATRSESKSLVDALSKLLNEVSDLAIDYWLDRCKSPKPVIKNMNGIKIKTKIKHDEASSQMFIMTVFTKINQSIKYIELLDARGIHIDNLFIADFLTKVTLDCETAHNMTQQERASRVQEILSLSSEAMNQVYSQFQNNHLPSKPLHLLKFLKEKWSVVERWHKSLG</sequence>
<evidence type="ECO:0000313" key="3">
    <source>
        <dbReference type="Proteomes" id="UP000468420"/>
    </source>
</evidence>
<protein>
    <recommendedName>
        <fullName evidence="4">DUF4760 domain-containing protein</fullName>
    </recommendedName>
</protein>
<feature type="transmembrane region" description="Helical" evidence="1">
    <location>
        <begin position="16"/>
        <end position="35"/>
    </location>
</feature>
<keyword evidence="1" id="KW-0472">Membrane</keyword>
<keyword evidence="1" id="KW-0812">Transmembrane</keyword>
<gene>
    <name evidence="2" type="ORF">DXF85_06460</name>
</gene>
<dbReference type="RefSeq" id="WP_149691516.1">
    <property type="nucleotide sequence ID" value="NZ_QRDC01000004.1"/>
</dbReference>
<dbReference type="EMBL" id="QRDC01000004">
    <property type="protein sequence ID" value="KAA1279554.1"/>
    <property type="molecule type" value="Genomic_DNA"/>
</dbReference>
<comment type="caution">
    <text evidence="2">The sequence shown here is derived from an EMBL/GenBank/DDBJ whole genome shotgun (WGS) entry which is preliminary data.</text>
</comment>
<evidence type="ECO:0008006" key="4">
    <source>
        <dbReference type="Google" id="ProtNLM"/>
    </source>
</evidence>
<accession>A0A6N6KB28</accession>
<keyword evidence="1" id="KW-1133">Transmembrane helix</keyword>
<name>A0A6N6KB28_9ENTR</name>
<dbReference type="AlphaFoldDB" id="A0A6N6KB28"/>
<evidence type="ECO:0000256" key="1">
    <source>
        <dbReference type="SAM" id="Phobius"/>
    </source>
</evidence>
<dbReference type="Proteomes" id="UP000468420">
    <property type="component" value="Unassembled WGS sequence"/>
</dbReference>
<proteinExistence type="predicted"/>